<protein>
    <submittedName>
        <fullName evidence="1">Uncharacterized protein</fullName>
    </submittedName>
</protein>
<proteinExistence type="predicted"/>
<keyword evidence="2" id="KW-1185">Reference proteome</keyword>
<dbReference type="Pfam" id="PF10056">
    <property type="entry name" value="DUF2293"/>
    <property type="match status" value="1"/>
</dbReference>
<sequence length="57" mass="6655">MLYGPPLRPQCGTSYTDYDERLMSGTDRETARRHVYGRIEEVLNSWRDTRGMPCDSD</sequence>
<dbReference type="EMBL" id="AP024237">
    <property type="protein sequence ID" value="BCO37780.1"/>
    <property type="molecule type" value="Genomic_DNA"/>
</dbReference>
<organism evidence="1 2">
    <name type="scientific">Mycobacterium heckeshornense</name>
    <dbReference type="NCBI Taxonomy" id="110505"/>
    <lineage>
        <taxon>Bacteria</taxon>
        <taxon>Bacillati</taxon>
        <taxon>Actinomycetota</taxon>
        <taxon>Actinomycetes</taxon>
        <taxon>Mycobacteriales</taxon>
        <taxon>Mycobacteriaceae</taxon>
        <taxon>Mycobacterium</taxon>
    </lineage>
</organism>
<name>A0A2G8BJF3_9MYCO</name>
<evidence type="ECO:0000313" key="2">
    <source>
        <dbReference type="Proteomes" id="UP000595446"/>
    </source>
</evidence>
<accession>A0A2G8BJF3</accession>
<dbReference type="OrthoDB" id="128600at2"/>
<gene>
    <name evidence="1" type="ORF">MHEC_42130</name>
</gene>
<dbReference type="Proteomes" id="UP000595446">
    <property type="component" value="Chromosome"/>
</dbReference>
<evidence type="ECO:0000313" key="1">
    <source>
        <dbReference type="EMBL" id="BCO37780.1"/>
    </source>
</evidence>
<reference evidence="1 2" key="1">
    <citation type="submission" date="2020-12" db="EMBL/GenBank/DDBJ databases">
        <title>Complete genome sequence of Mycobacterium heckeshornense JCM 15655T, closely related to a pathogenic non-tuberculous mycobacterial species Mycobacterium xenopi.</title>
        <authorList>
            <person name="Yoshida M."/>
            <person name="Fukano H."/>
            <person name="Asakura T."/>
            <person name="Suzuki M."/>
            <person name="Hoshino Y."/>
        </authorList>
    </citation>
    <scope>NUCLEOTIDE SEQUENCE [LARGE SCALE GENOMIC DNA]</scope>
    <source>
        <strain evidence="1 2">JCM 15655</strain>
    </source>
</reference>
<dbReference type="InterPro" id="IPR018744">
    <property type="entry name" value="DUF2293"/>
</dbReference>
<dbReference type="AlphaFoldDB" id="A0A2G8BJF3"/>
<dbReference type="RefSeq" id="WP_082169456.1">
    <property type="nucleotide sequence ID" value="NZ_AP024237.1"/>
</dbReference>